<dbReference type="RefSeq" id="WP_139084135.1">
    <property type="nucleotide sequence ID" value="NZ_VDFV01000120.1"/>
</dbReference>
<dbReference type="EMBL" id="VDFV01000120">
    <property type="protein sequence ID" value="TNC59239.1"/>
    <property type="molecule type" value="Genomic_DNA"/>
</dbReference>
<comment type="caution">
    <text evidence="2">The sequence shown here is derived from an EMBL/GenBank/DDBJ whole genome shotgun (WGS) entry which is preliminary data.</text>
</comment>
<dbReference type="OrthoDB" id="89044at2"/>
<protein>
    <submittedName>
        <fullName evidence="2">GIY-YIG nuclease family protein</fullName>
    </submittedName>
</protein>
<dbReference type="AlphaFoldDB" id="A0A5C4N5W6"/>
<accession>A0A5C4N5W6</accession>
<name>A0A5C4N5W6_9RHOB</name>
<dbReference type="CDD" id="cd10446">
    <property type="entry name" value="GIY-YIG_unchar_1"/>
    <property type="match status" value="1"/>
</dbReference>
<sequence>MTAQAHPPTITAKGGTYLFFFHEFLAKLDLDLGRTRLLRHDNRGLAAWRSGGLQKFGCFASFQRRDPSPYAGAQTACHFVPGPTLADGDATGLFIGITSILDRWDWDGGRLPAIQDPEIVEGEGGQQELHAFDLQWLEEGVRHSERILIRWGPPAAARAWSQWADRQPKEILELRIDRREPPFPGFSLFMSRISEVPLLPQAWQAALASVRGIYLLVSDDGEQYVGSASGQDGLIGRWIVYAANGHGGNVLLRQRGHRDYAVSILEVASPDMSREDILAREGHWKDKLGARAHGLNRN</sequence>
<dbReference type="InterPro" id="IPR000305">
    <property type="entry name" value="GIY-YIG_endonuc"/>
</dbReference>
<evidence type="ECO:0000313" key="2">
    <source>
        <dbReference type="EMBL" id="TNC59239.1"/>
    </source>
</evidence>
<gene>
    <name evidence="2" type="ORF">FHG71_23015</name>
</gene>
<dbReference type="Proteomes" id="UP000305709">
    <property type="component" value="Unassembled WGS sequence"/>
</dbReference>
<evidence type="ECO:0000313" key="3">
    <source>
        <dbReference type="Proteomes" id="UP000305709"/>
    </source>
</evidence>
<evidence type="ECO:0000259" key="1">
    <source>
        <dbReference type="PROSITE" id="PS50164"/>
    </source>
</evidence>
<dbReference type="PROSITE" id="PS50164">
    <property type="entry name" value="GIY_YIG"/>
    <property type="match status" value="1"/>
</dbReference>
<keyword evidence="3" id="KW-1185">Reference proteome</keyword>
<organism evidence="2 3">
    <name type="scientific">Rubellimicrobium roseum</name>
    <dbReference type="NCBI Taxonomy" id="687525"/>
    <lineage>
        <taxon>Bacteria</taxon>
        <taxon>Pseudomonadati</taxon>
        <taxon>Pseudomonadota</taxon>
        <taxon>Alphaproteobacteria</taxon>
        <taxon>Rhodobacterales</taxon>
        <taxon>Roseobacteraceae</taxon>
        <taxon>Rubellimicrobium</taxon>
    </lineage>
</organism>
<proteinExistence type="predicted"/>
<dbReference type="SUPFAM" id="SSF82771">
    <property type="entry name" value="GIY-YIG endonuclease"/>
    <property type="match status" value="1"/>
</dbReference>
<feature type="domain" description="GIY-YIG" evidence="1">
    <location>
        <begin position="209"/>
        <end position="297"/>
    </location>
</feature>
<reference evidence="2 3" key="1">
    <citation type="submission" date="2019-06" db="EMBL/GenBank/DDBJ databases">
        <authorList>
            <person name="Jiang L."/>
        </authorList>
    </citation>
    <scope>NUCLEOTIDE SEQUENCE [LARGE SCALE GENOMIC DNA]</scope>
    <source>
        <strain evidence="2 3">YIM 48858</strain>
    </source>
</reference>
<dbReference type="InterPro" id="IPR035901">
    <property type="entry name" value="GIY-YIG_endonuc_sf"/>
</dbReference>